<comment type="caution">
    <text evidence="2">The sequence shown here is derived from an EMBL/GenBank/DDBJ whole genome shotgun (WGS) entry which is preliminary data.</text>
</comment>
<feature type="transmembrane region" description="Helical" evidence="1">
    <location>
        <begin position="44"/>
        <end position="66"/>
    </location>
</feature>
<keyword evidence="1" id="KW-1133">Transmembrane helix</keyword>
<keyword evidence="1" id="KW-0812">Transmembrane</keyword>
<dbReference type="OrthoDB" id="8297494at2759"/>
<evidence type="ECO:0008006" key="4">
    <source>
        <dbReference type="Google" id="ProtNLM"/>
    </source>
</evidence>
<feature type="transmembrane region" description="Helical" evidence="1">
    <location>
        <begin position="259"/>
        <end position="282"/>
    </location>
</feature>
<evidence type="ECO:0000256" key="1">
    <source>
        <dbReference type="SAM" id="Phobius"/>
    </source>
</evidence>
<accession>A0A226DRE4</accession>
<name>A0A226DRE4_FOLCA</name>
<organism evidence="2 3">
    <name type="scientific">Folsomia candida</name>
    <name type="common">Springtail</name>
    <dbReference type="NCBI Taxonomy" id="158441"/>
    <lineage>
        <taxon>Eukaryota</taxon>
        <taxon>Metazoa</taxon>
        <taxon>Ecdysozoa</taxon>
        <taxon>Arthropoda</taxon>
        <taxon>Hexapoda</taxon>
        <taxon>Collembola</taxon>
        <taxon>Entomobryomorpha</taxon>
        <taxon>Isotomoidea</taxon>
        <taxon>Isotomidae</taxon>
        <taxon>Proisotominae</taxon>
        <taxon>Folsomia</taxon>
    </lineage>
</organism>
<evidence type="ECO:0000313" key="3">
    <source>
        <dbReference type="Proteomes" id="UP000198287"/>
    </source>
</evidence>
<feature type="transmembrane region" description="Helical" evidence="1">
    <location>
        <begin position="202"/>
        <end position="220"/>
    </location>
</feature>
<feature type="transmembrane region" description="Helical" evidence="1">
    <location>
        <begin position="78"/>
        <end position="94"/>
    </location>
</feature>
<feature type="transmembrane region" description="Helical" evidence="1">
    <location>
        <begin position="178"/>
        <end position="196"/>
    </location>
</feature>
<reference evidence="2 3" key="1">
    <citation type="submission" date="2015-12" db="EMBL/GenBank/DDBJ databases">
        <title>The genome of Folsomia candida.</title>
        <authorList>
            <person name="Faddeeva A."/>
            <person name="Derks M.F."/>
            <person name="Anvar Y."/>
            <person name="Smit S."/>
            <person name="Van Straalen N."/>
            <person name="Roelofs D."/>
        </authorList>
    </citation>
    <scope>NUCLEOTIDE SEQUENCE [LARGE SCALE GENOMIC DNA]</scope>
    <source>
        <strain evidence="2 3">VU population</strain>
        <tissue evidence="2">Whole body</tissue>
    </source>
</reference>
<gene>
    <name evidence="2" type="ORF">Fcan01_17344</name>
</gene>
<keyword evidence="1" id="KW-0472">Membrane</keyword>
<dbReference type="AlphaFoldDB" id="A0A226DRE4"/>
<protein>
    <recommendedName>
        <fullName evidence="4">Odorant receptor</fullName>
    </recommendedName>
</protein>
<feature type="transmembrane region" description="Helical" evidence="1">
    <location>
        <begin position="146"/>
        <end position="166"/>
    </location>
</feature>
<dbReference type="EMBL" id="LNIX01000012">
    <property type="protein sequence ID" value="OXA48095.1"/>
    <property type="molecule type" value="Genomic_DNA"/>
</dbReference>
<sequence>MFHSDFLPMLEKHLKFCRILKCVPYEFDPKSRRVVKAKRPGHLLMYRIQCILSVLYVTAIFLNICVGPLMTKARFQGFALFLVYFLGSVMNWNYTLDMTLIQVIHTFLDFEKYIMKDSPKLQPSLGARIMKLFIQIVEVSAPMVPFLQLILLQFVPCTPPFIFSMFPNCGEMKSKTNWALVLGVHIFECWMGLNILLGCTVYILYLLCAGVICILFYFRIIENSVSTMQGESDKDRCIHLYRSIQILEKSFNAYPMNKVVPVMVFGVPGVEIITLFVTINFYNEIALPGFLVFPLIGVNTTLHNICVFSLASMVYNVSVRVLDALGKKSVQMTRLRGRKGSIIHRQLRACTPLKVKFGSNYIDRGTPLIIQNFCINQTMSLTLVKANKIGG</sequence>
<evidence type="ECO:0000313" key="2">
    <source>
        <dbReference type="EMBL" id="OXA48095.1"/>
    </source>
</evidence>
<dbReference type="Proteomes" id="UP000198287">
    <property type="component" value="Unassembled WGS sequence"/>
</dbReference>
<keyword evidence="3" id="KW-1185">Reference proteome</keyword>
<proteinExistence type="predicted"/>